<protein>
    <submittedName>
        <fullName evidence="2">Nucleoside phosphorylase domain-containing protein</fullName>
    </submittedName>
</protein>
<organism evidence="2 3">
    <name type="scientific">Aspergillus keveii</name>
    <dbReference type="NCBI Taxonomy" id="714993"/>
    <lineage>
        <taxon>Eukaryota</taxon>
        <taxon>Fungi</taxon>
        <taxon>Dikarya</taxon>
        <taxon>Ascomycota</taxon>
        <taxon>Pezizomycotina</taxon>
        <taxon>Eurotiomycetes</taxon>
        <taxon>Eurotiomycetidae</taxon>
        <taxon>Eurotiales</taxon>
        <taxon>Aspergillaceae</taxon>
        <taxon>Aspergillus</taxon>
        <taxon>Aspergillus subgen. Nidulantes</taxon>
    </lineage>
</organism>
<dbReference type="PANTHER" id="PTHR46082:SF11">
    <property type="entry name" value="AAA+ ATPASE DOMAIN-CONTAINING PROTEIN-RELATED"/>
    <property type="match status" value="1"/>
</dbReference>
<sequence>MLDEKHDAPRDLIQAISDKNIYSWGRIGDHKVVLTSLPAGVYGTVSAAVTAQQLLSTFPQIRVGLLVGIGAAIPSASGSLDIRLGDVVVSQPDGQSGGVVQYDLEKVEDGGRFTRKGTLNMPPEALLKALSRLQAHHESNPSRIVEFTEGMLERNPFMAQSKPGRPSYQYQGAEYDRLFEATYTHPSRSDSCTNCEWEKEVTRAKRETTEPAIFYGTIASGNLLVRDVATREAIAQIAGDNCICIEMEAAGLMNNFPCLVIRGICDYADSHKNDRWQRYAAATAAAYAKEFLEIVPAAHLSNTPTALSVLSKTIGSIANDVRSVQKDVKSIFSFEKDKSRRELYN</sequence>
<evidence type="ECO:0000313" key="2">
    <source>
        <dbReference type="EMBL" id="KAL2784317.1"/>
    </source>
</evidence>
<feature type="domain" description="Nucleoside phosphorylase" evidence="1">
    <location>
        <begin position="22"/>
        <end position="291"/>
    </location>
</feature>
<dbReference type="InterPro" id="IPR035994">
    <property type="entry name" value="Nucleoside_phosphorylase_sf"/>
</dbReference>
<name>A0ABR4FMM2_9EURO</name>
<dbReference type="EMBL" id="JBFTWV010000184">
    <property type="protein sequence ID" value="KAL2784317.1"/>
    <property type="molecule type" value="Genomic_DNA"/>
</dbReference>
<proteinExistence type="predicted"/>
<comment type="caution">
    <text evidence="2">The sequence shown here is derived from an EMBL/GenBank/DDBJ whole genome shotgun (WGS) entry which is preliminary data.</text>
</comment>
<dbReference type="Gene3D" id="3.40.50.1580">
    <property type="entry name" value="Nucleoside phosphorylase domain"/>
    <property type="match status" value="1"/>
</dbReference>
<dbReference type="InterPro" id="IPR053137">
    <property type="entry name" value="NLR-like"/>
</dbReference>
<reference evidence="2 3" key="1">
    <citation type="submission" date="2024-07" db="EMBL/GenBank/DDBJ databases">
        <title>Section-level genome sequencing and comparative genomics of Aspergillus sections Usti and Cavernicolus.</title>
        <authorList>
            <consortium name="Lawrence Berkeley National Laboratory"/>
            <person name="Nybo J.L."/>
            <person name="Vesth T.C."/>
            <person name="Theobald S."/>
            <person name="Frisvad J.C."/>
            <person name="Larsen T.O."/>
            <person name="Kjaerboelling I."/>
            <person name="Rothschild-Mancinelli K."/>
            <person name="Lyhne E.K."/>
            <person name="Kogle M.E."/>
            <person name="Barry K."/>
            <person name="Clum A."/>
            <person name="Na H."/>
            <person name="Ledsgaard L."/>
            <person name="Lin J."/>
            <person name="Lipzen A."/>
            <person name="Kuo A."/>
            <person name="Riley R."/>
            <person name="Mondo S."/>
            <person name="Labutti K."/>
            <person name="Haridas S."/>
            <person name="Pangalinan J."/>
            <person name="Salamov A.A."/>
            <person name="Simmons B.A."/>
            <person name="Magnuson J.K."/>
            <person name="Chen J."/>
            <person name="Drula E."/>
            <person name="Henrissat B."/>
            <person name="Wiebenga A."/>
            <person name="Lubbers R.J."/>
            <person name="Gomes A.C."/>
            <person name="Makela M.R."/>
            <person name="Stajich J."/>
            <person name="Grigoriev I.V."/>
            <person name="Mortensen U.H."/>
            <person name="De Vries R.P."/>
            <person name="Baker S.E."/>
            <person name="Andersen M.R."/>
        </authorList>
    </citation>
    <scope>NUCLEOTIDE SEQUENCE [LARGE SCALE GENOMIC DNA]</scope>
    <source>
        <strain evidence="2 3">CBS 209.92</strain>
    </source>
</reference>
<dbReference type="SUPFAM" id="SSF53167">
    <property type="entry name" value="Purine and uridine phosphorylases"/>
    <property type="match status" value="1"/>
</dbReference>
<dbReference type="InterPro" id="IPR000845">
    <property type="entry name" value="Nucleoside_phosphorylase_d"/>
</dbReference>
<keyword evidence="3" id="KW-1185">Reference proteome</keyword>
<dbReference type="Proteomes" id="UP001610563">
    <property type="component" value="Unassembled WGS sequence"/>
</dbReference>
<evidence type="ECO:0000259" key="1">
    <source>
        <dbReference type="Pfam" id="PF01048"/>
    </source>
</evidence>
<dbReference type="Pfam" id="PF01048">
    <property type="entry name" value="PNP_UDP_1"/>
    <property type="match status" value="1"/>
</dbReference>
<dbReference type="PANTHER" id="PTHR46082">
    <property type="entry name" value="ATP/GTP-BINDING PROTEIN-RELATED"/>
    <property type="match status" value="1"/>
</dbReference>
<evidence type="ECO:0000313" key="3">
    <source>
        <dbReference type="Proteomes" id="UP001610563"/>
    </source>
</evidence>
<accession>A0ABR4FMM2</accession>
<gene>
    <name evidence="2" type="ORF">BJX66DRAFT_89473</name>
</gene>